<dbReference type="RefSeq" id="XP_004831803.1">
    <property type="nucleotide sequence ID" value="XM_004831746.1"/>
</dbReference>
<organism evidence="2 3">
    <name type="scientific">Theileria equi strain WA</name>
    <dbReference type="NCBI Taxonomy" id="1537102"/>
    <lineage>
        <taxon>Eukaryota</taxon>
        <taxon>Sar</taxon>
        <taxon>Alveolata</taxon>
        <taxon>Apicomplexa</taxon>
        <taxon>Aconoidasida</taxon>
        <taxon>Piroplasmida</taxon>
        <taxon>Theileriidae</taxon>
        <taxon>Theileria</taxon>
    </lineage>
</organism>
<reference evidence="2 3" key="1">
    <citation type="journal article" date="2012" name="BMC Genomics">
        <title>Comparative genomic analysis and phylogenetic position of Theileria equi.</title>
        <authorList>
            <person name="Kappmeyer L.S."/>
            <person name="Thiagarajan M."/>
            <person name="Herndon D.R."/>
            <person name="Ramsay J.D."/>
            <person name="Caler E."/>
            <person name="Djikeng A."/>
            <person name="Gillespie J.J."/>
            <person name="Lau A.O."/>
            <person name="Roalson E.H."/>
            <person name="Silva J.C."/>
            <person name="Silva M.G."/>
            <person name="Suarez C.E."/>
            <person name="Ueti M.W."/>
            <person name="Nene V.M."/>
            <person name="Mealey R.H."/>
            <person name="Knowles D.P."/>
            <person name="Brayton K.A."/>
        </authorList>
    </citation>
    <scope>NUCLEOTIDE SEQUENCE [LARGE SCALE GENOMIC DNA]</scope>
    <source>
        <strain evidence="2 3">WA</strain>
    </source>
</reference>
<dbReference type="Proteomes" id="UP000031512">
    <property type="component" value="Unassembled WGS sequence"/>
</dbReference>
<evidence type="ECO:0000313" key="2">
    <source>
        <dbReference type="EMBL" id="EKX72351.1"/>
    </source>
</evidence>
<gene>
    <name evidence="2" type="ORF">BEWA_048180</name>
</gene>
<feature type="region of interest" description="Disordered" evidence="1">
    <location>
        <begin position="123"/>
        <end position="148"/>
    </location>
</feature>
<dbReference type="EMBL" id="ACOU01000007">
    <property type="protein sequence ID" value="EKX72351.1"/>
    <property type="molecule type" value="Genomic_DNA"/>
</dbReference>
<accession>L1LAK8</accession>
<evidence type="ECO:0000313" key="3">
    <source>
        <dbReference type="Proteomes" id="UP000031512"/>
    </source>
</evidence>
<dbReference type="GeneID" id="15805027"/>
<evidence type="ECO:0000256" key="1">
    <source>
        <dbReference type="SAM" id="MobiDB-lite"/>
    </source>
</evidence>
<keyword evidence="3" id="KW-1185">Reference proteome</keyword>
<dbReference type="AlphaFoldDB" id="L1LAK8"/>
<evidence type="ECO:0008006" key="4">
    <source>
        <dbReference type="Google" id="ProtNLM"/>
    </source>
</evidence>
<comment type="caution">
    <text evidence="2">The sequence shown here is derived from an EMBL/GenBank/DDBJ whole genome shotgun (WGS) entry which is preliminary data.</text>
</comment>
<dbReference type="KEGG" id="beq:BEWA_048180"/>
<feature type="compositionally biased region" description="Polar residues" evidence="1">
    <location>
        <begin position="138"/>
        <end position="148"/>
    </location>
</feature>
<protein>
    <recommendedName>
        <fullName evidence="4">Signal peptide containing protein</fullName>
    </recommendedName>
</protein>
<dbReference type="VEuPathDB" id="PiroplasmaDB:BEWA_048180"/>
<proteinExistence type="predicted"/>
<sequence>MHVMASRLTPWELRSCKAGGCCGKRIYSSTNLTTLDISNPDKLKVHIDETTGNNRGKIFSPKNDQTVNKVVDGKATIWIAGAGEECSFVGLTLDHDRPKSVSLSIKKDSSSYIELKYYDKGTTGWNERRDEPKKRSTTHPASPLQSTR</sequence>
<name>L1LAK8_THEEQ</name>